<dbReference type="AlphaFoldDB" id="C3XUU1"/>
<dbReference type="InParanoid" id="C3XUU1"/>
<organism>
    <name type="scientific">Branchiostoma floridae</name>
    <name type="common">Florida lancelet</name>
    <name type="synonym">Amphioxus</name>
    <dbReference type="NCBI Taxonomy" id="7739"/>
    <lineage>
        <taxon>Eukaryota</taxon>
        <taxon>Metazoa</taxon>
        <taxon>Chordata</taxon>
        <taxon>Cephalochordata</taxon>
        <taxon>Leptocardii</taxon>
        <taxon>Amphioxiformes</taxon>
        <taxon>Branchiostomatidae</taxon>
        <taxon>Branchiostoma</taxon>
    </lineage>
</organism>
<gene>
    <name evidence="1" type="ORF">BRAFLDRAFT_88896</name>
</gene>
<accession>C3XUU1</accession>
<protein>
    <submittedName>
        <fullName evidence="1">Uncharacterized protein</fullName>
    </submittedName>
</protein>
<name>C3XUU1_BRAFL</name>
<proteinExistence type="predicted"/>
<dbReference type="EMBL" id="GG666467">
    <property type="protein sequence ID" value="EEN68166.1"/>
    <property type="molecule type" value="Genomic_DNA"/>
</dbReference>
<evidence type="ECO:0000313" key="1">
    <source>
        <dbReference type="EMBL" id="EEN68166.1"/>
    </source>
</evidence>
<sequence>MKQRGVRKDKLGRILTAPRFGGTSNFSDLLSTVPRPGKTKGRANCWCPRRLDSTRTLCIRTTSQLMAQVDDVLQRQYEELNRMFEEFAMAINAEQSRRCGN</sequence>
<reference evidence="1" key="1">
    <citation type="journal article" date="2008" name="Nature">
        <title>The amphioxus genome and the evolution of the chordate karyotype.</title>
        <authorList>
            <consortium name="US DOE Joint Genome Institute (JGI-PGF)"/>
            <person name="Putnam N.H."/>
            <person name="Butts T."/>
            <person name="Ferrier D.E.K."/>
            <person name="Furlong R.F."/>
            <person name="Hellsten U."/>
            <person name="Kawashima T."/>
            <person name="Robinson-Rechavi M."/>
            <person name="Shoguchi E."/>
            <person name="Terry A."/>
            <person name="Yu J.-K."/>
            <person name="Benito-Gutierrez E.L."/>
            <person name="Dubchak I."/>
            <person name="Garcia-Fernandez J."/>
            <person name="Gibson-Brown J.J."/>
            <person name="Grigoriev I.V."/>
            <person name="Horton A.C."/>
            <person name="de Jong P.J."/>
            <person name="Jurka J."/>
            <person name="Kapitonov V.V."/>
            <person name="Kohara Y."/>
            <person name="Kuroki Y."/>
            <person name="Lindquist E."/>
            <person name="Lucas S."/>
            <person name="Osoegawa K."/>
            <person name="Pennacchio L.A."/>
            <person name="Salamov A.A."/>
            <person name="Satou Y."/>
            <person name="Sauka-Spengler T."/>
            <person name="Schmutz J."/>
            <person name="Shin-I T."/>
            <person name="Toyoda A."/>
            <person name="Bronner-Fraser M."/>
            <person name="Fujiyama A."/>
            <person name="Holland L.Z."/>
            <person name="Holland P.W.H."/>
            <person name="Satoh N."/>
            <person name="Rokhsar D.S."/>
        </authorList>
    </citation>
    <scope>NUCLEOTIDE SEQUENCE [LARGE SCALE GENOMIC DNA]</scope>
    <source>
        <strain evidence="1">S238N-H82</strain>
        <tissue evidence="1">Testes</tissue>
    </source>
</reference>